<gene>
    <name evidence="2" type="ORF">SAMN05216409_11533</name>
</gene>
<sequence>MKQSAILTACAFLVCVLSWVSRAIAEPLPFGSASLCVPTDNDGPLFGLGKIQPKSDMLRASV</sequence>
<reference evidence="2 3" key="1">
    <citation type="submission" date="2016-10" db="EMBL/GenBank/DDBJ databases">
        <authorList>
            <person name="Varghese N."/>
            <person name="Submissions S."/>
        </authorList>
    </citation>
    <scope>NUCLEOTIDE SEQUENCE [LARGE SCALE GENOMIC DNA]</scope>
    <source>
        <strain evidence="2 3">LMG 21974</strain>
    </source>
</reference>
<evidence type="ECO:0000313" key="3">
    <source>
        <dbReference type="Proteomes" id="UP000183210"/>
    </source>
</evidence>
<accession>A0A9X8MGF8</accession>
<dbReference type="AlphaFoldDB" id="A0A9X8MGF8"/>
<evidence type="ECO:0008006" key="4">
    <source>
        <dbReference type="Google" id="ProtNLM"/>
    </source>
</evidence>
<evidence type="ECO:0000313" key="2">
    <source>
        <dbReference type="EMBL" id="SER26036.1"/>
    </source>
</evidence>
<proteinExistence type="predicted"/>
<comment type="caution">
    <text evidence="2">The sequence shown here is derived from an EMBL/GenBank/DDBJ whole genome shotgun (WGS) entry which is preliminary data.</text>
</comment>
<name>A0A9X8MGF8_9PSED</name>
<evidence type="ECO:0000256" key="1">
    <source>
        <dbReference type="SAM" id="SignalP"/>
    </source>
</evidence>
<protein>
    <recommendedName>
        <fullName evidence="4">Lipoprotein</fullName>
    </recommendedName>
</protein>
<dbReference type="Proteomes" id="UP000183210">
    <property type="component" value="Unassembled WGS sequence"/>
</dbReference>
<organism evidence="2 3">
    <name type="scientific">Pseudomonas lutea</name>
    <dbReference type="NCBI Taxonomy" id="243924"/>
    <lineage>
        <taxon>Bacteria</taxon>
        <taxon>Pseudomonadati</taxon>
        <taxon>Pseudomonadota</taxon>
        <taxon>Gammaproteobacteria</taxon>
        <taxon>Pseudomonadales</taxon>
        <taxon>Pseudomonadaceae</taxon>
        <taxon>Pseudomonas</taxon>
    </lineage>
</organism>
<feature type="chain" id="PRO_5040967128" description="Lipoprotein" evidence="1">
    <location>
        <begin position="26"/>
        <end position="62"/>
    </location>
</feature>
<feature type="signal peptide" evidence="1">
    <location>
        <begin position="1"/>
        <end position="25"/>
    </location>
</feature>
<dbReference type="EMBL" id="FOEV01000015">
    <property type="protein sequence ID" value="SER26036.1"/>
    <property type="molecule type" value="Genomic_DNA"/>
</dbReference>
<keyword evidence="1" id="KW-0732">Signal</keyword>